<dbReference type="InterPro" id="IPR005814">
    <property type="entry name" value="Aminotrans_3"/>
</dbReference>
<dbReference type="CDD" id="cd00610">
    <property type="entry name" value="OAT_like"/>
    <property type="match status" value="1"/>
</dbReference>
<dbReference type="InterPro" id="IPR015422">
    <property type="entry name" value="PyrdxlP-dep_Trfase_small"/>
</dbReference>
<protein>
    <submittedName>
        <fullName evidence="7">4-aminobutyrate aminotransferase/(S)-3-amino-2-methylpropionate transaminase</fullName>
    </submittedName>
</protein>
<dbReference type="AlphaFoldDB" id="A0A4R1ETC9"/>
<dbReference type="PROSITE" id="PS00600">
    <property type="entry name" value="AA_TRANSFER_CLASS_3"/>
    <property type="match status" value="1"/>
</dbReference>
<dbReference type="GO" id="GO:0030170">
    <property type="term" value="F:pyridoxal phosphate binding"/>
    <property type="evidence" value="ECO:0007669"/>
    <property type="project" value="InterPro"/>
</dbReference>
<dbReference type="Proteomes" id="UP000294887">
    <property type="component" value="Unassembled WGS sequence"/>
</dbReference>
<dbReference type="InterPro" id="IPR015424">
    <property type="entry name" value="PyrdxlP-dep_Trfase"/>
</dbReference>
<evidence type="ECO:0000256" key="2">
    <source>
        <dbReference type="ARBA" id="ARBA00008954"/>
    </source>
</evidence>
<dbReference type="SUPFAM" id="SSF53383">
    <property type="entry name" value="PLP-dependent transferases"/>
    <property type="match status" value="1"/>
</dbReference>
<evidence type="ECO:0000313" key="7">
    <source>
        <dbReference type="EMBL" id="TCJ83054.1"/>
    </source>
</evidence>
<dbReference type="GO" id="GO:0042802">
    <property type="term" value="F:identical protein binding"/>
    <property type="evidence" value="ECO:0007669"/>
    <property type="project" value="TreeGrafter"/>
</dbReference>
<dbReference type="Pfam" id="PF00202">
    <property type="entry name" value="Aminotran_3"/>
    <property type="match status" value="1"/>
</dbReference>
<dbReference type="InterPro" id="IPR050103">
    <property type="entry name" value="Class-III_PLP-dep_AT"/>
</dbReference>
<dbReference type="OrthoDB" id="9801052at2"/>
<comment type="cofactor">
    <cofactor evidence="1">
        <name>pyridoxal 5'-phosphate</name>
        <dbReference type="ChEBI" id="CHEBI:597326"/>
    </cofactor>
</comment>
<dbReference type="EMBL" id="SMFQ01000005">
    <property type="protein sequence ID" value="TCJ83054.1"/>
    <property type="molecule type" value="Genomic_DNA"/>
</dbReference>
<accession>A0A4R1ETC9</accession>
<evidence type="ECO:0000256" key="5">
    <source>
        <dbReference type="ARBA" id="ARBA00022898"/>
    </source>
</evidence>
<dbReference type="Gene3D" id="3.90.1150.10">
    <property type="entry name" value="Aspartate Aminotransferase, domain 1"/>
    <property type="match status" value="1"/>
</dbReference>
<evidence type="ECO:0000256" key="3">
    <source>
        <dbReference type="ARBA" id="ARBA00022576"/>
    </source>
</evidence>
<evidence type="ECO:0000256" key="6">
    <source>
        <dbReference type="RuleBase" id="RU003560"/>
    </source>
</evidence>
<dbReference type="GO" id="GO:0009448">
    <property type="term" value="P:gamma-aminobutyric acid metabolic process"/>
    <property type="evidence" value="ECO:0007669"/>
    <property type="project" value="InterPro"/>
</dbReference>
<sequence>MTTNSEWQARKEKAMARGQGNLAPVYIERAENAELWDVEGNRYIDFGSGIAVTNTGHSNPKVKAAAIEQIEKFSHTCVMVTPYDSAVQLAEQLNELAPGNTPKKTIFVTTGAEAVENCVKIARAHTGRRGLIAFNGGFHGRTNMTMALTGKVAPYKSKFGPFPAEIYHAPFPNEYHGISVEDSLKALELLFKVEIEASDVAAIIVEPIQGEGGFYVAPPEFMQAIRALCDKHGIVMIADEIQTGFGRTGKFFCSEYSDVEPDLMTTAKGIAGGFPLAAVVGKAEIMDAPLPGGLGGTYGGSPVGCAAALAVIEVMKEENLVQRANQIGDQFIENMKNLQQQYPDRIGDVRNRGAMIAIELVQNGNADEPDADLCKALVGAAMERGLVLLSCGLYGNVIRFLPPLTISDEIIEEGLGIIAECFEELVAMHQAA</sequence>
<gene>
    <name evidence="7" type="ORF">EV695_3792</name>
</gene>
<comment type="similarity">
    <text evidence="2 6">Belongs to the class-III pyridoxal-phosphate-dependent aminotransferase family.</text>
</comment>
<evidence type="ECO:0000256" key="4">
    <source>
        <dbReference type="ARBA" id="ARBA00022679"/>
    </source>
</evidence>
<dbReference type="InterPro" id="IPR004632">
    <property type="entry name" value="4NH2But_aminotransferase_bac"/>
</dbReference>
<keyword evidence="8" id="KW-1185">Reference proteome</keyword>
<dbReference type="InterPro" id="IPR015421">
    <property type="entry name" value="PyrdxlP-dep_Trfase_major"/>
</dbReference>
<name>A0A4R1ETC9_9GAMM</name>
<dbReference type="GO" id="GO:0034386">
    <property type="term" value="F:4-aminobutyrate:2-oxoglutarate transaminase activity"/>
    <property type="evidence" value="ECO:0007669"/>
    <property type="project" value="InterPro"/>
</dbReference>
<dbReference type="NCBIfam" id="TIGR00700">
    <property type="entry name" value="GABAtrnsam"/>
    <property type="match status" value="1"/>
</dbReference>
<dbReference type="InterPro" id="IPR049704">
    <property type="entry name" value="Aminotrans_3_PPA_site"/>
</dbReference>
<proteinExistence type="inferred from homology"/>
<keyword evidence="5 6" id="KW-0663">Pyridoxal phosphate</keyword>
<dbReference type="FunFam" id="3.40.640.10:FF:000013">
    <property type="entry name" value="4-aminobutyrate aminotransferase"/>
    <property type="match status" value="1"/>
</dbReference>
<dbReference type="PIRSF" id="PIRSF000521">
    <property type="entry name" value="Transaminase_4ab_Lys_Orn"/>
    <property type="match status" value="1"/>
</dbReference>
<dbReference type="Gene3D" id="3.40.640.10">
    <property type="entry name" value="Type I PLP-dependent aspartate aminotransferase-like (Major domain)"/>
    <property type="match status" value="1"/>
</dbReference>
<evidence type="ECO:0000313" key="8">
    <source>
        <dbReference type="Proteomes" id="UP000294887"/>
    </source>
</evidence>
<evidence type="ECO:0000256" key="1">
    <source>
        <dbReference type="ARBA" id="ARBA00001933"/>
    </source>
</evidence>
<comment type="caution">
    <text evidence="7">The sequence shown here is derived from an EMBL/GenBank/DDBJ whole genome shotgun (WGS) entry which is preliminary data.</text>
</comment>
<reference evidence="7 8" key="1">
    <citation type="submission" date="2019-03" db="EMBL/GenBank/DDBJ databases">
        <title>Genomic Encyclopedia of Type Strains, Phase IV (KMG-IV): sequencing the most valuable type-strain genomes for metagenomic binning, comparative biology and taxonomic classification.</title>
        <authorList>
            <person name="Goeker M."/>
        </authorList>
    </citation>
    <scope>NUCLEOTIDE SEQUENCE [LARGE SCALE GENOMIC DNA]</scope>
    <source>
        <strain evidence="7 8">DSM 24830</strain>
    </source>
</reference>
<organism evidence="7 8">
    <name type="scientific">Cocleimonas flava</name>
    <dbReference type="NCBI Taxonomy" id="634765"/>
    <lineage>
        <taxon>Bacteria</taxon>
        <taxon>Pseudomonadati</taxon>
        <taxon>Pseudomonadota</taxon>
        <taxon>Gammaproteobacteria</taxon>
        <taxon>Thiotrichales</taxon>
        <taxon>Thiotrichaceae</taxon>
        <taxon>Cocleimonas</taxon>
    </lineage>
</organism>
<dbReference type="PANTHER" id="PTHR11986">
    <property type="entry name" value="AMINOTRANSFERASE CLASS III"/>
    <property type="match status" value="1"/>
</dbReference>
<keyword evidence="3 7" id="KW-0032">Aminotransferase</keyword>
<dbReference type="RefSeq" id="WP_131907541.1">
    <property type="nucleotide sequence ID" value="NZ_BAAAFU010000007.1"/>
</dbReference>
<keyword evidence="4 7" id="KW-0808">Transferase</keyword>